<keyword evidence="3" id="KW-1185">Reference proteome</keyword>
<evidence type="ECO:0000313" key="3">
    <source>
        <dbReference type="Proteomes" id="UP000708208"/>
    </source>
</evidence>
<evidence type="ECO:0000256" key="1">
    <source>
        <dbReference type="SAM" id="MobiDB-lite"/>
    </source>
</evidence>
<dbReference type="AlphaFoldDB" id="A0A8J2PCN9"/>
<gene>
    <name evidence="2" type="ORF">AFUS01_LOCUS20538</name>
</gene>
<name>A0A8J2PCN9_9HEXA</name>
<reference evidence="2" key="1">
    <citation type="submission" date="2021-06" db="EMBL/GenBank/DDBJ databases">
        <authorList>
            <person name="Hodson N. C."/>
            <person name="Mongue J. A."/>
            <person name="Jaron S. K."/>
        </authorList>
    </citation>
    <scope>NUCLEOTIDE SEQUENCE</scope>
</reference>
<proteinExistence type="predicted"/>
<sequence>MTAESFVAELKHLCLDVNPRMPDADIIERTRGKLPSRKESLVITPSRTLQESVKNISGLLRDPEMNPSARTRATISSVSQAPQMVDNSVRVNTSQMCDYCNRNNHLWKQCRDLQRDLDAGNTSKLISMMETRNGRVNRNNNNVNNFVPGANGFVAGQQQLRPPSQFQQHQQPSRQNSNWNVPNNNGQQYFPNSQDLMQFDDCPPPSQQWNNPPQGGNSQHLPNYQAPRNYPRQDNYQGQQQSHYHNQQQSYYPQGPRAQYSSAPQLHNSGLCPPWNDRGYRNAQQQQFAGPIPASQPQGHPDVPVNPGNCQVWRSGRPDQPASFHVLHNNEDVIIDMPDELSDPPIILPPARAKKKGRFKDEIPRSLPQVDCNEGSKSPNLINKYYLKSRKRHRLTLRATVDTGSMISTMSAATASYLTKYCPQSIKIINHDPDFYYNL</sequence>
<dbReference type="EMBL" id="CAJVCH010222663">
    <property type="protein sequence ID" value="CAG7731991.1"/>
    <property type="molecule type" value="Genomic_DNA"/>
</dbReference>
<evidence type="ECO:0000313" key="2">
    <source>
        <dbReference type="EMBL" id="CAG7731991.1"/>
    </source>
</evidence>
<accession>A0A8J2PCN9</accession>
<feature type="compositionally biased region" description="Low complexity" evidence="1">
    <location>
        <begin position="135"/>
        <end position="175"/>
    </location>
</feature>
<organism evidence="2 3">
    <name type="scientific">Allacma fusca</name>
    <dbReference type="NCBI Taxonomy" id="39272"/>
    <lineage>
        <taxon>Eukaryota</taxon>
        <taxon>Metazoa</taxon>
        <taxon>Ecdysozoa</taxon>
        <taxon>Arthropoda</taxon>
        <taxon>Hexapoda</taxon>
        <taxon>Collembola</taxon>
        <taxon>Symphypleona</taxon>
        <taxon>Sminthuridae</taxon>
        <taxon>Allacma</taxon>
    </lineage>
</organism>
<dbReference type="Proteomes" id="UP000708208">
    <property type="component" value="Unassembled WGS sequence"/>
</dbReference>
<feature type="compositionally biased region" description="Polar residues" evidence="1">
    <location>
        <begin position="176"/>
        <end position="196"/>
    </location>
</feature>
<feature type="compositionally biased region" description="Low complexity" evidence="1">
    <location>
        <begin position="235"/>
        <end position="254"/>
    </location>
</feature>
<feature type="region of interest" description="Disordered" evidence="1">
    <location>
        <begin position="135"/>
        <end position="310"/>
    </location>
</feature>
<feature type="compositionally biased region" description="Low complexity" evidence="1">
    <location>
        <begin position="207"/>
        <end position="219"/>
    </location>
</feature>
<comment type="caution">
    <text evidence="2">The sequence shown here is derived from an EMBL/GenBank/DDBJ whole genome shotgun (WGS) entry which is preliminary data.</text>
</comment>
<protein>
    <submittedName>
        <fullName evidence="2">Uncharacterized protein</fullName>
    </submittedName>
</protein>
<feature type="compositionally biased region" description="Polar residues" evidence="1">
    <location>
        <begin position="259"/>
        <end position="268"/>
    </location>
</feature>